<dbReference type="GO" id="GO:0006096">
    <property type="term" value="P:glycolytic process"/>
    <property type="evidence" value="ECO:0007669"/>
    <property type="project" value="UniProtKB-KW"/>
</dbReference>
<evidence type="ECO:0000313" key="9">
    <source>
        <dbReference type="EMBL" id="CAH1414232.1"/>
    </source>
</evidence>
<comment type="cofactor">
    <cofactor evidence="1">
        <name>Mg(2+)</name>
        <dbReference type="ChEBI" id="CHEBI:18420"/>
    </cofactor>
</comment>
<keyword evidence="7" id="KW-0456">Lyase</keyword>
<evidence type="ECO:0000256" key="6">
    <source>
        <dbReference type="ARBA" id="ARBA00023152"/>
    </source>
</evidence>
<dbReference type="Proteomes" id="UP001157418">
    <property type="component" value="Unassembled WGS sequence"/>
</dbReference>
<dbReference type="InterPro" id="IPR020809">
    <property type="entry name" value="Enolase_CS"/>
</dbReference>
<proteinExistence type="inferred from homology"/>
<keyword evidence="10" id="KW-1185">Reference proteome</keyword>
<protein>
    <recommendedName>
        <fullName evidence="4">phosphopyruvate hydratase</fullName>
        <ecNumber evidence="4">4.2.1.11</ecNumber>
    </recommendedName>
</protein>
<evidence type="ECO:0000256" key="5">
    <source>
        <dbReference type="ARBA" id="ARBA00022842"/>
    </source>
</evidence>
<gene>
    <name evidence="9" type="ORF">LVIROSA_LOCUS2155</name>
</gene>
<dbReference type="PRINTS" id="PR00148">
    <property type="entry name" value="ENOLASE"/>
</dbReference>
<dbReference type="AlphaFoldDB" id="A0AAU9LIK3"/>
<evidence type="ECO:0000256" key="7">
    <source>
        <dbReference type="ARBA" id="ARBA00023239"/>
    </source>
</evidence>
<evidence type="ECO:0000256" key="1">
    <source>
        <dbReference type="ARBA" id="ARBA00001946"/>
    </source>
</evidence>
<organism evidence="9 10">
    <name type="scientific">Lactuca virosa</name>
    <dbReference type="NCBI Taxonomy" id="75947"/>
    <lineage>
        <taxon>Eukaryota</taxon>
        <taxon>Viridiplantae</taxon>
        <taxon>Streptophyta</taxon>
        <taxon>Embryophyta</taxon>
        <taxon>Tracheophyta</taxon>
        <taxon>Spermatophyta</taxon>
        <taxon>Magnoliopsida</taxon>
        <taxon>eudicotyledons</taxon>
        <taxon>Gunneridae</taxon>
        <taxon>Pentapetalae</taxon>
        <taxon>asterids</taxon>
        <taxon>campanulids</taxon>
        <taxon>Asterales</taxon>
        <taxon>Asteraceae</taxon>
        <taxon>Cichorioideae</taxon>
        <taxon>Cichorieae</taxon>
        <taxon>Lactucinae</taxon>
        <taxon>Lactuca</taxon>
    </lineage>
</organism>
<evidence type="ECO:0000256" key="4">
    <source>
        <dbReference type="ARBA" id="ARBA00012058"/>
    </source>
</evidence>
<dbReference type="PANTHER" id="PTHR11902">
    <property type="entry name" value="ENOLASE"/>
    <property type="match status" value="1"/>
</dbReference>
<name>A0AAU9LIK3_9ASTR</name>
<dbReference type="GO" id="GO:0000287">
    <property type="term" value="F:magnesium ion binding"/>
    <property type="evidence" value="ECO:0007669"/>
    <property type="project" value="InterPro"/>
</dbReference>
<dbReference type="InterPro" id="IPR000941">
    <property type="entry name" value="Enolase"/>
</dbReference>
<evidence type="ECO:0000313" key="10">
    <source>
        <dbReference type="Proteomes" id="UP001157418"/>
    </source>
</evidence>
<dbReference type="Gene3D" id="3.20.20.120">
    <property type="entry name" value="Enolase-like C-terminal domain"/>
    <property type="match status" value="1"/>
</dbReference>
<keyword evidence="5" id="KW-0460">Magnesium</keyword>
<reference evidence="9 10" key="1">
    <citation type="submission" date="2022-01" db="EMBL/GenBank/DDBJ databases">
        <authorList>
            <person name="Xiong W."/>
            <person name="Schranz E."/>
        </authorList>
    </citation>
    <scope>NUCLEOTIDE SEQUENCE [LARGE SCALE GENOMIC DNA]</scope>
</reference>
<accession>A0AAU9LIK3</accession>
<dbReference type="InterPro" id="IPR020810">
    <property type="entry name" value="Enolase_C"/>
</dbReference>
<comment type="pathway">
    <text evidence="2">Carbohydrate degradation; glycolysis; pyruvate from D-glyceraldehyde 3-phosphate: step 4/5.</text>
</comment>
<evidence type="ECO:0000256" key="3">
    <source>
        <dbReference type="ARBA" id="ARBA00009604"/>
    </source>
</evidence>
<dbReference type="SUPFAM" id="SSF51604">
    <property type="entry name" value="Enolase C-terminal domain-like"/>
    <property type="match status" value="1"/>
</dbReference>
<dbReference type="PANTHER" id="PTHR11902:SF1">
    <property type="entry name" value="ENOLASE"/>
    <property type="match status" value="1"/>
</dbReference>
<evidence type="ECO:0000259" key="8">
    <source>
        <dbReference type="Pfam" id="PF00113"/>
    </source>
</evidence>
<dbReference type="EC" id="4.2.1.11" evidence="4"/>
<comment type="caution">
    <text evidence="9">The sequence shown here is derived from an EMBL/GenBank/DDBJ whole genome shotgun (WGS) entry which is preliminary data.</text>
</comment>
<dbReference type="InterPro" id="IPR036849">
    <property type="entry name" value="Enolase-like_C_sf"/>
</dbReference>
<sequence>MIPLFINSNGRILKFQHIQVFGDELLMSNPKNVERAIEEHACNAVLLKVNQVGSMTEAIKWVLPPVRERSAKYNQKVNDGCALTMMRMEAFTEVKCQENNGDFIDRNGNFMSATHLIFQLTGVSRLRCLLSPTWQRNQVMQVRIPLMIIEDPVAMLQAIVLLLEKNKLLLEFGLSQAIVLLLEKNKLLLEFGLSQA</sequence>
<feature type="domain" description="Enolase C-terminal TIM barrel" evidence="8">
    <location>
        <begin position="16"/>
        <end position="60"/>
    </location>
</feature>
<dbReference type="EMBL" id="CAKMRJ010000001">
    <property type="protein sequence ID" value="CAH1414232.1"/>
    <property type="molecule type" value="Genomic_DNA"/>
</dbReference>
<dbReference type="GO" id="GO:0004634">
    <property type="term" value="F:phosphopyruvate hydratase activity"/>
    <property type="evidence" value="ECO:0007669"/>
    <property type="project" value="UniProtKB-EC"/>
</dbReference>
<dbReference type="PROSITE" id="PS00164">
    <property type="entry name" value="ENOLASE"/>
    <property type="match status" value="1"/>
</dbReference>
<dbReference type="Pfam" id="PF00113">
    <property type="entry name" value="Enolase_C"/>
    <property type="match status" value="1"/>
</dbReference>
<comment type="similarity">
    <text evidence="3">Belongs to the enolase family.</text>
</comment>
<dbReference type="GO" id="GO:0000015">
    <property type="term" value="C:phosphopyruvate hydratase complex"/>
    <property type="evidence" value="ECO:0007669"/>
    <property type="project" value="InterPro"/>
</dbReference>
<keyword evidence="6" id="KW-0324">Glycolysis</keyword>
<evidence type="ECO:0000256" key="2">
    <source>
        <dbReference type="ARBA" id="ARBA00005031"/>
    </source>
</evidence>